<gene>
    <name evidence="2" type="ORF">HETSPECPRED_001715</name>
</gene>
<feature type="region of interest" description="Disordered" evidence="1">
    <location>
        <begin position="1"/>
        <end position="22"/>
    </location>
</feature>
<sequence>MMIPLAGSSTGAGGKASPHLQAWYDEKKAAEEKRKALEGDETQDDKKSFKQKLKSVFRPISYPEEQWMEEKRKGTQSKEEQQSN</sequence>
<feature type="compositionally biased region" description="Basic and acidic residues" evidence="1">
    <location>
        <begin position="68"/>
        <end position="84"/>
    </location>
</feature>
<evidence type="ECO:0000313" key="2">
    <source>
        <dbReference type="EMBL" id="CAF9913995.1"/>
    </source>
</evidence>
<dbReference type="OrthoDB" id="10419744at2759"/>
<keyword evidence="3" id="KW-1185">Reference proteome</keyword>
<protein>
    <submittedName>
        <fullName evidence="2">Uncharacterized protein</fullName>
    </submittedName>
</protein>
<evidence type="ECO:0000313" key="3">
    <source>
        <dbReference type="Proteomes" id="UP000664521"/>
    </source>
</evidence>
<dbReference type="AlphaFoldDB" id="A0A8H3EYK0"/>
<name>A0A8H3EYK0_9LECA</name>
<accession>A0A8H3EYK0</accession>
<organism evidence="2 3">
    <name type="scientific">Heterodermia speciosa</name>
    <dbReference type="NCBI Taxonomy" id="116794"/>
    <lineage>
        <taxon>Eukaryota</taxon>
        <taxon>Fungi</taxon>
        <taxon>Dikarya</taxon>
        <taxon>Ascomycota</taxon>
        <taxon>Pezizomycotina</taxon>
        <taxon>Lecanoromycetes</taxon>
        <taxon>OSLEUM clade</taxon>
        <taxon>Lecanoromycetidae</taxon>
        <taxon>Caliciales</taxon>
        <taxon>Physciaceae</taxon>
        <taxon>Heterodermia</taxon>
    </lineage>
</organism>
<dbReference type="Proteomes" id="UP000664521">
    <property type="component" value="Unassembled WGS sequence"/>
</dbReference>
<reference evidence="2" key="1">
    <citation type="submission" date="2021-03" db="EMBL/GenBank/DDBJ databases">
        <authorList>
            <person name="Tagirdzhanova G."/>
        </authorList>
    </citation>
    <scope>NUCLEOTIDE SEQUENCE</scope>
</reference>
<feature type="region of interest" description="Disordered" evidence="1">
    <location>
        <begin position="34"/>
        <end position="84"/>
    </location>
</feature>
<feature type="compositionally biased region" description="Basic and acidic residues" evidence="1">
    <location>
        <begin position="34"/>
        <end position="48"/>
    </location>
</feature>
<evidence type="ECO:0000256" key="1">
    <source>
        <dbReference type="SAM" id="MobiDB-lite"/>
    </source>
</evidence>
<dbReference type="EMBL" id="CAJPDS010000013">
    <property type="protein sequence ID" value="CAF9913995.1"/>
    <property type="molecule type" value="Genomic_DNA"/>
</dbReference>
<proteinExistence type="predicted"/>
<comment type="caution">
    <text evidence="2">The sequence shown here is derived from an EMBL/GenBank/DDBJ whole genome shotgun (WGS) entry which is preliminary data.</text>
</comment>